<dbReference type="EMBL" id="JAUSQU010000001">
    <property type="protein sequence ID" value="MDP9841009.1"/>
    <property type="molecule type" value="Genomic_DNA"/>
</dbReference>
<protein>
    <submittedName>
        <fullName evidence="1">Uncharacterized protein</fullName>
    </submittedName>
</protein>
<evidence type="ECO:0000313" key="2">
    <source>
        <dbReference type="Proteomes" id="UP001225356"/>
    </source>
</evidence>
<gene>
    <name evidence="1" type="ORF">J2853_000220</name>
</gene>
<sequence>MPTFENDPVVSKENGTAVWGQSSSWMGVVGTSKSTDGGHGVMGDAIGTGVVGVSQTWLGVYGETHAPASSGAAAVMGDGKGGGDGVKGVARAPGKAAVCGFQLGNNGPGVFGRGVPAGHFEGNVVVTGDLVLAGADVAEQFDVTRQEGGGAGVGPGSVVVLDEEGALAPCTGPYDTRVVGVVSGAGDRKPALILDRGPHGHEPEAEAGRCALAVVGKVWCQSDASLHPIRVGDLLTTSSTPGHAMAAVDRNASFGAVLGKALSPLALGTGLVLVLVGLG</sequence>
<keyword evidence="2" id="KW-1185">Reference proteome</keyword>
<comment type="caution">
    <text evidence="1">The sequence shown here is derived from an EMBL/GenBank/DDBJ whole genome shotgun (WGS) entry which is preliminary data.</text>
</comment>
<dbReference type="RefSeq" id="WP_307553964.1">
    <property type="nucleotide sequence ID" value="NZ_JAUSQU010000001.1"/>
</dbReference>
<reference evidence="1 2" key="1">
    <citation type="submission" date="2023-07" db="EMBL/GenBank/DDBJ databases">
        <title>Sequencing the genomes of 1000 actinobacteria strains.</title>
        <authorList>
            <person name="Klenk H.-P."/>
        </authorList>
    </citation>
    <scope>NUCLEOTIDE SEQUENCE [LARGE SCALE GENOMIC DNA]</scope>
    <source>
        <strain evidence="1 2">DSM 46740</strain>
    </source>
</reference>
<evidence type="ECO:0000313" key="1">
    <source>
        <dbReference type="EMBL" id="MDP9841009.1"/>
    </source>
</evidence>
<accession>A0ABT9Q4H3</accession>
<name>A0ABT9Q4H3_9ACTN</name>
<dbReference type="Proteomes" id="UP001225356">
    <property type="component" value="Unassembled WGS sequence"/>
</dbReference>
<proteinExistence type="predicted"/>
<organism evidence="1 2">
    <name type="scientific">Streptosporangium lutulentum</name>
    <dbReference type="NCBI Taxonomy" id="1461250"/>
    <lineage>
        <taxon>Bacteria</taxon>
        <taxon>Bacillati</taxon>
        <taxon>Actinomycetota</taxon>
        <taxon>Actinomycetes</taxon>
        <taxon>Streptosporangiales</taxon>
        <taxon>Streptosporangiaceae</taxon>
        <taxon>Streptosporangium</taxon>
    </lineage>
</organism>